<sequence>MSNKDLSTIAAELAVMAEGTARYQERVAELRSGNLGEQHDDLVSAIHEAERALRTAQRALMRANRMAG</sequence>
<evidence type="ECO:0000313" key="2">
    <source>
        <dbReference type="EMBL" id="CAB4579304.1"/>
    </source>
</evidence>
<proteinExistence type="predicted"/>
<evidence type="ECO:0000256" key="1">
    <source>
        <dbReference type="SAM" id="Coils"/>
    </source>
</evidence>
<dbReference type="EMBL" id="CAEZTS010000069">
    <property type="protein sequence ID" value="CAB4579304.1"/>
    <property type="molecule type" value="Genomic_DNA"/>
</dbReference>
<keyword evidence="1" id="KW-0175">Coiled coil</keyword>
<feature type="coiled-coil region" evidence="1">
    <location>
        <begin position="39"/>
        <end position="66"/>
    </location>
</feature>
<dbReference type="AlphaFoldDB" id="A0A6J6EX74"/>
<protein>
    <submittedName>
        <fullName evidence="2">Unannotated protein</fullName>
    </submittedName>
</protein>
<accession>A0A6J6EX74</accession>
<organism evidence="2">
    <name type="scientific">freshwater metagenome</name>
    <dbReference type="NCBI Taxonomy" id="449393"/>
    <lineage>
        <taxon>unclassified sequences</taxon>
        <taxon>metagenomes</taxon>
        <taxon>ecological metagenomes</taxon>
    </lineage>
</organism>
<name>A0A6J6EX74_9ZZZZ</name>
<gene>
    <name evidence="2" type="ORF">UFOPK1722_00907</name>
</gene>
<reference evidence="2" key="1">
    <citation type="submission" date="2020-05" db="EMBL/GenBank/DDBJ databases">
        <authorList>
            <person name="Chiriac C."/>
            <person name="Salcher M."/>
            <person name="Ghai R."/>
            <person name="Kavagutti S V."/>
        </authorList>
    </citation>
    <scope>NUCLEOTIDE SEQUENCE</scope>
</reference>